<organism evidence="11 12">
    <name type="scientific">Taeniopygia guttata</name>
    <name type="common">Zebra finch</name>
    <name type="synonym">Poephila guttata</name>
    <dbReference type="NCBI Taxonomy" id="59729"/>
    <lineage>
        <taxon>Eukaryota</taxon>
        <taxon>Metazoa</taxon>
        <taxon>Chordata</taxon>
        <taxon>Craniata</taxon>
        <taxon>Vertebrata</taxon>
        <taxon>Euteleostomi</taxon>
        <taxon>Archelosauria</taxon>
        <taxon>Archosauria</taxon>
        <taxon>Dinosauria</taxon>
        <taxon>Saurischia</taxon>
        <taxon>Theropoda</taxon>
        <taxon>Coelurosauria</taxon>
        <taxon>Aves</taxon>
        <taxon>Neognathae</taxon>
        <taxon>Neoaves</taxon>
        <taxon>Telluraves</taxon>
        <taxon>Australaves</taxon>
        <taxon>Passeriformes</taxon>
        <taxon>Passeroidea</taxon>
        <taxon>Estrildidae</taxon>
        <taxon>Estrildinae</taxon>
        <taxon>Taeniopygia</taxon>
    </lineage>
</organism>
<dbReference type="InterPro" id="IPR001790">
    <property type="entry name" value="Ribosomal_uL10"/>
</dbReference>
<evidence type="ECO:0000259" key="10">
    <source>
        <dbReference type="Pfam" id="PF17777"/>
    </source>
</evidence>
<keyword evidence="3 8" id="KW-0963">Cytoplasm</keyword>
<dbReference type="Gene3D" id="3.90.105.20">
    <property type="match status" value="1"/>
</dbReference>
<keyword evidence="12" id="KW-1185">Reference proteome</keyword>
<dbReference type="Proteomes" id="UP000007754">
    <property type="component" value="Chromosome 21"/>
</dbReference>
<comment type="subunit">
    <text evidence="7">Associates with the pre-60S ribosomal particle. Interacts with MINAS-60 (product of an alternative open reading frame of RBM10).</text>
</comment>
<evidence type="ECO:0000256" key="3">
    <source>
        <dbReference type="ARBA" id="ARBA00022490"/>
    </source>
</evidence>
<reference evidence="11 12" key="1">
    <citation type="journal article" date="2010" name="Nature">
        <title>The genome of a songbird.</title>
        <authorList>
            <person name="Warren W.C."/>
            <person name="Clayton D.F."/>
            <person name="Ellegren H."/>
            <person name="Arnold A.P."/>
            <person name="Hillier L.W."/>
            <person name="Kunstner A."/>
            <person name="Searle S."/>
            <person name="White S."/>
            <person name="Vilella A.J."/>
            <person name="Fairley S."/>
            <person name="Heger A."/>
            <person name="Kong L."/>
            <person name="Ponting C.P."/>
            <person name="Jarvis E.D."/>
            <person name="Mello C.V."/>
            <person name="Minx P."/>
            <person name="Lovell P."/>
            <person name="Velho T.A."/>
            <person name="Ferris M."/>
            <person name="Balakrishnan C.N."/>
            <person name="Sinha S."/>
            <person name="Blatti C."/>
            <person name="London S.E."/>
            <person name="Li Y."/>
            <person name="Lin Y.C."/>
            <person name="George J."/>
            <person name="Sweedler J."/>
            <person name="Southey B."/>
            <person name="Gunaratne P."/>
            <person name="Watson M."/>
            <person name="Nam K."/>
            <person name="Backstrom N."/>
            <person name="Smeds L."/>
            <person name="Nabholz B."/>
            <person name="Itoh Y."/>
            <person name="Whitney O."/>
            <person name="Pfenning A.R."/>
            <person name="Howard J."/>
            <person name="Volker M."/>
            <person name="Skinner B.M."/>
            <person name="Griffin D.K."/>
            <person name="Ye L."/>
            <person name="McLaren W.M."/>
            <person name="Flicek P."/>
            <person name="Quesada V."/>
            <person name="Velasco G."/>
            <person name="Lopez-Otin C."/>
            <person name="Puente X.S."/>
            <person name="Olender T."/>
            <person name="Lancet D."/>
            <person name="Smit A.F."/>
            <person name="Hubley R."/>
            <person name="Konkel M.K."/>
            <person name="Walker J.A."/>
            <person name="Batzer M.A."/>
            <person name="Gu W."/>
            <person name="Pollock D.D."/>
            <person name="Chen L."/>
            <person name="Cheng Z."/>
            <person name="Eichler E.E."/>
            <person name="Stapley J."/>
            <person name="Slate J."/>
            <person name="Ekblom R."/>
            <person name="Birkhead T."/>
            <person name="Burke T."/>
            <person name="Burt D."/>
            <person name="Scharff C."/>
            <person name="Adam I."/>
            <person name="Richard H."/>
            <person name="Sultan M."/>
            <person name="Soldatov A."/>
            <person name="Lehrach H."/>
            <person name="Edwards S.V."/>
            <person name="Yang S.P."/>
            <person name="Li X."/>
            <person name="Graves T."/>
            <person name="Fulton L."/>
            <person name="Nelson J."/>
            <person name="Chinwalla A."/>
            <person name="Hou S."/>
            <person name="Mardis E.R."/>
            <person name="Wilson R.K."/>
        </authorList>
    </citation>
    <scope>NUCLEOTIDE SEQUENCE [LARGE SCALE GENOMIC DNA]</scope>
</reference>
<dbReference type="PANTHER" id="PTHR45841:SF1">
    <property type="entry name" value="MRNA TURNOVER PROTEIN 4 HOMOLOG"/>
    <property type="match status" value="1"/>
</dbReference>
<feature type="compositionally biased region" description="Acidic residues" evidence="9">
    <location>
        <begin position="397"/>
        <end position="414"/>
    </location>
</feature>
<dbReference type="Pfam" id="PF00466">
    <property type="entry name" value="Ribosomal_L10"/>
    <property type="match status" value="1"/>
</dbReference>
<evidence type="ECO:0000256" key="9">
    <source>
        <dbReference type="SAM" id="MobiDB-lite"/>
    </source>
</evidence>
<dbReference type="GO" id="GO:0005730">
    <property type="term" value="C:nucleolus"/>
    <property type="evidence" value="ECO:0007669"/>
    <property type="project" value="UniProtKB-SubCell"/>
</dbReference>
<comment type="similarity">
    <text evidence="2 8">Belongs to the universal ribosomal protein uL10 family.</text>
</comment>
<feature type="region of interest" description="Disordered" evidence="9">
    <location>
        <begin position="1"/>
        <end position="72"/>
    </location>
</feature>
<comment type="subcellular location">
    <subcellularLocation>
        <location evidence="8">Cytoplasm</location>
    </subcellularLocation>
    <subcellularLocation>
        <location evidence="8">Nucleus</location>
        <location evidence="8">Nucleolus</location>
    </subcellularLocation>
</comment>
<dbReference type="CDD" id="cd05796">
    <property type="entry name" value="Ribosomal_P0_like"/>
    <property type="match status" value="1"/>
</dbReference>
<evidence type="ECO:0000256" key="4">
    <source>
        <dbReference type="ARBA" id="ARBA00022517"/>
    </source>
</evidence>
<dbReference type="PANTHER" id="PTHR45841">
    <property type="entry name" value="MRNA TURNOVER PROTEIN 4 MRTO4"/>
    <property type="match status" value="1"/>
</dbReference>
<dbReference type="InterPro" id="IPR043164">
    <property type="entry name" value="Ribosomal_uL10-like_insert_sf"/>
</dbReference>
<dbReference type="GO" id="GO:0003723">
    <property type="term" value="F:RNA binding"/>
    <property type="evidence" value="ECO:0007669"/>
    <property type="project" value="TreeGrafter"/>
</dbReference>
<evidence type="ECO:0000256" key="7">
    <source>
        <dbReference type="ARBA" id="ARBA00066238"/>
    </source>
</evidence>
<dbReference type="FunFam" id="3.30.70.1730:FF:000004">
    <property type="entry name" value="Ribosome assembly factor mrt4"/>
    <property type="match status" value="1"/>
</dbReference>
<dbReference type="Gene3D" id="3.30.70.1730">
    <property type="match status" value="1"/>
</dbReference>
<evidence type="ECO:0000256" key="5">
    <source>
        <dbReference type="ARBA" id="ARBA00022553"/>
    </source>
</evidence>
<dbReference type="FunFam" id="3.90.105.20:FF:000002">
    <property type="entry name" value="Ribosome assembly factor mrt4"/>
    <property type="match status" value="1"/>
</dbReference>
<keyword evidence="5" id="KW-0597">Phosphoprotein</keyword>
<name>A0A674H6G0_TAEGU</name>
<dbReference type="InterPro" id="IPR033867">
    <property type="entry name" value="Mrt4"/>
</dbReference>
<dbReference type="SUPFAM" id="SSF160369">
    <property type="entry name" value="Ribosomal protein L10-like"/>
    <property type="match status" value="1"/>
</dbReference>
<feature type="compositionally biased region" description="Low complexity" evidence="9">
    <location>
        <begin position="1"/>
        <end position="24"/>
    </location>
</feature>
<dbReference type="InterPro" id="IPR040637">
    <property type="entry name" value="Ribosomal_uL10-like_insert"/>
</dbReference>
<feature type="domain" description="Large ribosomal subunit protein uL10-like insertion" evidence="10">
    <location>
        <begin position="301"/>
        <end position="370"/>
    </location>
</feature>
<dbReference type="AlphaFoldDB" id="A0A674H6G0"/>
<protein>
    <recommendedName>
        <fullName evidence="8">Ribosome assembly factor mrt4</fullName>
    </recommendedName>
</protein>
<evidence type="ECO:0000256" key="6">
    <source>
        <dbReference type="ARBA" id="ARBA00023242"/>
    </source>
</evidence>
<sequence length="414" mass="45598">MTAAPAPGGLLRRGAARAAACAGKGRQRRGERAGTVRGSPGRSQQSQRGGLGARRSHAQVAAGPQRWERAGPVTCPHIPVPPRSCPLPRHLLIPGPRQPARTSLSHPAPVPFSSLGPVTLPAHPCPTPLLSPSPSSSHPWAPSVAPFPIPCALPAPSPIAIRFPSPIRHSQLHPHRSLTLSPLPAVSLTRTPRKGLEAKQALIAELRRCVDTYKYIFVFSVANMRNSKLKDVRNAWKHSRIFFGKNKVMMVALGREPSSEYKENLHKVSKHLRGEVGLLFTNRTRDEVDEWFSKFRELDFARAGNRAPYGVSLDTGPLEQFPHSMEPQLRQLGLPTALKKGVVTLLSDYEVCKEGDVLTPEQARVLKLFGYEMAEFKVTMKFLWNSETGDFQKLMGDEAEEEEEEDDDNGSNED</sequence>
<reference evidence="11" key="3">
    <citation type="submission" date="2025-09" db="UniProtKB">
        <authorList>
            <consortium name="Ensembl"/>
        </authorList>
    </citation>
    <scope>IDENTIFICATION</scope>
</reference>
<dbReference type="InterPro" id="IPR043141">
    <property type="entry name" value="Ribosomal_uL10-like_sf"/>
</dbReference>
<dbReference type="GO" id="GO:0005737">
    <property type="term" value="C:cytoplasm"/>
    <property type="evidence" value="ECO:0007669"/>
    <property type="project" value="UniProtKB-SubCell"/>
</dbReference>
<dbReference type="InterPro" id="IPR051742">
    <property type="entry name" value="Ribosome_Assembly_uL10"/>
</dbReference>
<keyword evidence="4 8" id="KW-0690">Ribosome biogenesis</keyword>
<comment type="function">
    <text evidence="1 8">Component of the ribosome assembly machinery. Nuclear paralog of the ribosomal protein P0, it binds pre-60S subunits at an early stage of assembly in the nucleolus, and is replaced by P0 in cytoplasmic pre-60S subunits and mature 80S ribosomes.</text>
</comment>
<proteinExistence type="inferred from homology"/>
<evidence type="ECO:0000313" key="11">
    <source>
        <dbReference type="Ensembl" id="ENSTGUP00000030284.1"/>
    </source>
</evidence>
<feature type="region of interest" description="Disordered" evidence="9">
    <location>
        <begin position="392"/>
        <end position="414"/>
    </location>
</feature>
<evidence type="ECO:0000256" key="8">
    <source>
        <dbReference type="RuleBase" id="RU364039"/>
    </source>
</evidence>
<dbReference type="Ensembl" id="ENSTGUT00000041609.1">
    <property type="protein sequence ID" value="ENSTGUP00000030284.1"/>
    <property type="gene ID" value="ENSTGUG00000028434.1"/>
</dbReference>
<gene>
    <name evidence="11" type="primary">MRTO4</name>
</gene>
<evidence type="ECO:0000256" key="2">
    <source>
        <dbReference type="ARBA" id="ARBA00008889"/>
    </source>
</evidence>
<dbReference type="GeneTree" id="ENSGT00390000006238"/>
<dbReference type="Pfam" id="PF17777">
    <property type="entry name" value="RL10P_insert"/>
    <property type="match status" value="1"/>
</dbReference>
<accession>A0A674H6G0</accession>
<dbReference type="GO" id="GO:0006364">
    <property type="term" value="P:rRNA processing"/>
    <property type="evidence" value="ECO:0007669"/>
    <property type="project" value="TreeGrafter"/>
</dbReference>
<dbReference type="GO" id="GO:0000956">
    <property type="term" value="P:nuclear-transcribed mRNA catabolic process"/>
    <property type="evidence" value="ECO:0007669"/>
    <property type="project" value="TreeGrafter"/>
</dbReference>
<feature type="compositionally biased region" description="Low complexity" evidence="9">
    <location>
        <begin position="37"/>
        <end position="48"/>
    </location>
</feature>
<dbReference type="GO" id="GO:0030687">
    <property type="term" value="C:preribosome, large subunit precursor"/>
    <property type="evidence" value="ECO:0007669"/>
    <property type="project" value="TreeGrafter"/>
</dbReference>
<keyword evidence="6 8" id="KW-0539">Nucleus</keyword>
<evidence type="ECO:0000313" key="12">
    <source>
        <dbReference type="Proteomes" id="UP000007754"/>
    </source>
</evidence>
<evidence type="ECO:0000256" key="1">
    <source>
        <dbReference type="ARBA" id="ARBA00004046"/>
    </source>
</evidence>
<reference evidence="11" key="2">
    <citation type="submission" date="2025-08" db="UniProtKB">
        <authorList>
            <consortium name="Ensembl"/>
        </authorList>
    </citation>
    <scope>IDENTIFICATION</scope>
</reference>
<dbReference type="GO" id="GO:0000027">
    <property type="term" value="P:ribosomal large subunit assembly"/>
    <property type="evidence" value="ECO:0007669"/>
    <property type="project" value="InterPro"/>
</dbReference>